<dbReference type="Proteomes" id="UP000658127">
    <property type="component" value="Unassembled WGS sequence"/>
</dbReference>
<dbReference type="RefSeq" id="WP_189022600.1">
    <property type="nucleotide sequence ID" value="NZ_BMNE01000001.1"/>
</dbReference>
<reference evidence="3" key="1">
    <citation type="journal article" date="2019" name="Int. J. Syst. Evol. Microbiol.">
        <title>The Global Catalogue of Microorganisms (GCM) 10K type strain sequencing project: providing services to taxonomists for standard genome sequencing and annotation.</title>
        <authorList>
            <consortium name="The Broad Institute Genomics Platform"/>
            <consortium name="The Broad Institute Genome Sequencing Center for Infectious Disease"/>
            <person name="Wu L."/>
            <person name="Ma J."/>
        </authorList>
    </citation>
    <scope>NUCLEOTIDE SEQUENCE [LARGE SCALE GENOMIC DNA]</scope>
    <source>
        <strain evidence="3">CGMCC 4.7329</strain>
    </source>
</reference>
<dbReference type="EMBL" id="BMNE01000001">
    <property type="protein sequence ID" value="GGN66217.1"/>
    <property type="molecule type" value="Genomic_DNA"/>
</dbReference>
<feature type="region of interest" description="Disordered" evidence="1">
    <location>
        <begin position="136"/>
        <end position="159"/>
    </location>
</feature>
<organism evidence="2 3">
    <name type="scientific">Nocardia rhizosphaerihabitans</name>
    <dbReference type="NCBI Taxonomy" id="1691570"/>
    <lineage>
        <taxon>Bacteria</taxon>
        <taxon>Bacillati</taxon>
        <taxon>Actinomycetota</taxon>
        <taxon>Actinomycetes</taxon>
        <taxon>Mycobacteriales</taxon>
        <taxon>Nocardiaceae</taxon>
        <taxon>Nocardia</taxon>
    </lineage>
</organism>
<protein>
    <submittedName>
        <fullName evidence="2">Uncharacterized protein</fullName>
    </submittedName>
</protein>
<keyword evidence="3" id="KW-1185">Reference proteome</keyword>
<name>A0ABQ2K5A6_9NOCA</name>
<proteinExistence type="predicted"/>
<comment type="caution">
    <text evidence="2">The sequence shown here is derived from an EMBL/GenBank/DDBJ whole genome shotgun (WGS) entry which is preliminary data.</text>
</comment>
<evidence type="ECO:0000313" key="3">
    <source>
        <dbReference type="Proteomes" id="UP000658127"/>
    </source>
</evidence>
<sequence length="231" mass="25494">MLTATASVGVATPIYRRAMSAFSREPEGRPRSGEIDLLVWQEVARIRGEWIVDPCLSTIERTLGIDEEARQLTARISQRDSHLLDELIAGWIKAYDRIPTADTIASFANAAHADARRQVLCEDLYSLIPPESIAERHRAARSASRPHQGAASPDPHRWRDRTAAASPMAESIVLRTWQTAHSADFILLALALVDVRLQDRLPIPVTPLDPLAEVLTSLIHDQLVAQGLPPA</sequence>
<gene>
    <name evidence="2" type="ORF">GCM10011610_00950</name>
</gene>
<evidence type="ECO:0000313" key="2">
    <source>
        <dbReference type="EMBL" id="GGN66217.1"/>
    </source>
</evidence>
<evidence type="ECO:0000256" key="1">
    <source>
        <dbReference type="SAM" id="MobiDB-lite"/>
    </source>
</evidence>
<accession>A0ABQ2K5A6</accession>